<dbReference type="AlphaFoldDB" id="A0A7X6RZ85"/>
<dbReference type="Gene3D" id="3.40.50.720">
    <property type="entry name" value="NAD(P)-binding Rossmann-like Domain"/>
    <property type="match status" value="1"/>
</dbReference>
<dbReference type="InterPro" id="IPR036291">
    <property type="entry name" value="NAD(P)-bd_dom_sf"/>
</dbReference>
<proteinExistence type="predicted"/>
<organism evidence="2 3">
    <name type="scientific">Mycolicibacterium septicum DSM 44393</name>
    <dbReference type="NCBI Taxonomy" id="1341646"/>
    <lineage>
        <taxon>Bacteria</taxon>
        <taxon>Bacillati</taxon>
        <taxon>Actinomycetota</taxon>
        <taxon>Actinomycetes</taxon>
        <taxon>Mycobacteriales</taxon>
        <taxon>Mycobacteriaceae</taxon>
        <taxon>Mycolicibacterium</taxon>
    </lineage>
</organism>
<comment type="caution">
    <text evidence="2">The sequence shown here is derived from an EMBL/GenBank/DDBJ whole genome shotgun (WGS) entry which is preliminary data.</text>
</comment>
<dbReference type="RefSeq" id="WP_044522262.1">
    <property type="nucleotide sequence ID" value="NZ_HG322953.1"/>
</dbReference>
<accession>A0A7X6RZ85</accession>
<dbReference type="InterPro" id="IPR045760">
    <property type="entry name" value="DAP_DH_C"/>
</dbReference>
<dbReference type="Pfam" id="PF19328">
    <property type="entry name" value="DAP_DH_C"/>
    <property type="match status" value="1"/>
</dbReference>
<dbReference type="CDD" id="cd24146">
    <property type="entry name" value="nat-AmDH_N_like"/>
    <property type="match status" value="1"/>
</dbReference>
<dbReference type="EMBL" id="JAAXPJ010000012">
    <property type="protein sequence ID" value="NKZ14406.1"/>
    <property type="molecule type" value="Genomic_DNA"/>
</dbReference>
<dbReference type="SUPFAM" id="SSF51735">
    <property type="entry name" value="NAD(P)-binding Rossmann-fold domains"/>
    <property type="match status" value="1"/>
</dbReference>
<evidence type="ECO:0000313" key="2">
    <source>
        <dbReference type="EMBL" id="NKZ14406.1"/>
    </source>
</evidence>
<evidence type="ECO:0000313" key="3">
    <source>
        <dbReference type="Proteomes" id="UP000518188"/>
    </source>
</evidence>
<evidence type="ECO:0000259" key="1">
    <source>
        <dbReference type="Pfam" id="PF19328"/>
    </source>
</evidence>
<sequence length="349" mass="37082">MPDLRTHRHRVAQWATGTIGTHALRSIIEHPRLELSGVHVFGAGKVGTDAGDLCGLAPTGITATDRIEAILDSAPDCVLYMPATPDIEQLCRLLVAGINVVSTCGQFHHPASIEPELRAAVSDACARGNATLYATGSSPGFITEAIPLALTSVQRRLDLLAIDEYADLSQRDSPGLLFDVMGFGGPPGPFDERRAAHLQASFGPSLRLVADAIGLPLDSVHTEGQWALAAHDTAIRAGQLSAGTVAAQRITVSGMRSGRRLLRFQATWYCCTELTEDWDLRPTGWHLTVDGDAPLDIDVRMPIALDRMAAVSPGYTANRAVNAVPFVCAAAPGIRSTLDLPQIVAEMGS</sequence>
<reference evidence="2 3" key="1">
    <citation type="submission" date="2020-04" db="EMBL/GenBank/DDBJ databases">
        <title>MicrobeNet Type strains.</title>
        <authorList>
            <person name="Nicholson A.C."/>
        </authorList>
    </citation>
    <scope>NUCLEOTIDE SEQUENCE [LARGE SCALE GENOMIC DNA]</scope>
    <source>
        <strain evidence="2 3">ATCC 700731</strain>
    </source>
</reference>
<name>A0A7X6RZ85_9MYCO</name>
<feature type="domain" description="2,4-diaminopentanoate dehydrogenase C-terminal" evidence="1">
    <location>
        <begin position="201"/>
        <end position="348"/>
    </location>
</feature>
<gene>
    <name evidence="2" type="ORF">HGA11_25825</name>
</gene>
<protein>
    <submittedName>
        <fullName evidence="2">Dihydrodipicolinate reductase</fullName>
    </submittedName>
</protein>
<dbReference type="Proteomes" id="UP000518188">
    <property type="component" value="Unassembled WGS sequence"/>
</dbReference>